<sequence length="375" mass="43255">MQVKFDEVLIPEEKLNRVVAESMDEIYKGCKKKKSYQRFLYRIAVLIGIIILSGSLVISNASVLPVLAEKSSFFKKIFEKVQGESQYGGDYDKNAVQTDGITSETTEDLRFEFSEVVCTSQSMTYSIQITSQKGFPEEAMKESTNESDSEGKWMYLVGTQSADFLKDTIEEENTYDMPFIKGHYEDENTFIGTMRVDFNRYPFDGNEIPQHFIWSLKINSILYPNVETGVMEKLLTDGDLKFEFYVDRQNLGEKIVKVNKVSPSGWKITDITLTPYEMIVNEEYDEANTQKGYEQPDSIREIWTDADGRILHNKVGSFMIEGYNMSNVTVYYMPTPDEDSNTIIMEYIYQENHTDAEIQNYLEENCVSKQEISLE</sequence>
<evidence type="ECO:0000313" key="3">
    <source>
        <dbReference type="Proteomes" id="UP000363661"/>
    </source>
</evidence>
<protein>
    <recommendedName>
        <fullName evidence="4">DUF4179 domain-containing protein</fullName>
    </recommendedName>
</protein>
<feature type="transmembrane region" description="Helical" evidence="1">
    <location>
        <begin position="39"/>
        <end position="58"/>
    </location>
</feature>
<gene>
    <name evidence="2" type="ORF">RTSSTS7063_01580</name>
</gene>
<keyword evidence="1" id="KW-0812">Transmembrane</keyword>
<keyword evidence="1" id="KW-1133">Transmembrane helix</keyword>
<proteinExistence type="predicted"/>
<organism evidence="2 3">
    <name type="scientific">[Ruminococcus] torques</name>
    <dbReference type="NCBI Taxonomy" id="33039"/>
    <lineage>
        <taxon>Bacteria</taxon>
        <taxon>Bacillati</taxon>
        <taxon>Bacillota</taxon>
        <taxon>Clostridia</taxon>
        <taxon>Lachnospirales</taxon>
        <taxon>Lachnospiraceae</taxon>
        <taxon>Mediterraneibacter</taxon>
    </lineage>
</organism>
<reference evidence="2 3" key="1">
    <citation type="submission" date="2019-07" db="EMBL/GenBank/DDBJ databases">
        <authorList>
            <person name="Hibberd C M."/>
            <person name="Gehrig L. J."/>
            <person name="Chang H.-W."/>
            <person name="Venkatesh S."/>
        </authorList>
    </citation>
    <scope>NUCLEOTIDE SEQUENCE [LARGE SCALE GENOMIC DNA]</scope>
    <source>
        <strain evidence="2">Ruminococcus_torques_SSTS_Bg7063</strain>
    </source>
</reference>
<accession>A0A564TRG5</accession>
<dbReference type="RefSeq" id="WP_144367091.1">
    <property type="nucleotide sequence ID" value="NZ_CABHNA010000054.1"/>
</dbReference>
<keyword evidence="3" id="KW-1185">Reference proteome</keyword>
<name>A0A564TRG5_9FIRM</name>
<evidence type="ECO:0000256" key="1">
    <source>
        <dbReference type="SAM" id="Phobius"/>
    </source>
</evidence>
<dbReference type="Gene3D" id="2.60.40.1630">
    <property type="entry name" value="bacillus anthracis domain"/>
    <property type="match status" value="1"/>
</dbReference>
<dbReference type="Proteomes" id="UP000363661">
    <property type="component" value="Unassembled WGS sequence"/>
</dbReference>
<evidence type="ECO:0000313" key="2">
    <source>
        <dbReference type="EMBL" id="VUX09834.1"/>
    </source>
</evidence>
<dbReference type="AlphaFoldDB" id="A0A564TRG5"/>
<dbReference type="EMBL" id="CABHNA010000054">
    <property type="protein sequence ID" value="VUX09834.1"/>
    <property type="molecule type" value="Genomic_DNA"/>
</dbReference>
<evidence type="ECO:0008006" key="4">
    <source>
        <dbReference type="Google" id="ProtNLM"/>
    </source>
</evidence>
<keyword evidence="1" id="KW-0472">Membrane</keyword>